<accession>A0A336MQL2</accession>
<organism evidence="2">
    <name type="scientific">Culicoides sonorensis</name>
    <name type="common">Biting midge</name>
    <dbReference type="NCBI Taxonomy" id="179676"/>
    <lineage>
        <taxon>Eukaryota</taxon>
        <taxon>Metazoa</taxon>
        <taxon>Ecdysozoa</taxon>
        <taxon>Arthropoda</taxon>
        <taxon>Hexapoda</taxon>
        <taxon>Insecta</taxon>
        <taxon>Pterygota</taxon>
        <taxon>Neoptera</taxon>
        <taxon>Endopterygota</taxon>
        <taxon>Diptera</taxon>
        <taxon>Nematocera</taxon>
        <taxon>Chironomoidea</taxon>
        <taxon>Ceratopogonidae</taxon>
        <taxon>Ceratopogoninae</taxon>
        <taxon>Culicoides</taxon>
        <taxon>Monoculicoides</taxon>
    </lineage>
</organism>
<sequence length="220" mass="25425">MLMKILLLTILFSIMNLTASQFCNQNEATCPNMRASTCCKFPQFFSKQILRSCRARALSKMENGRQVFYEDSVNFQFQLIFHSTFHSIFLLSKCFLDCVFKAAGYPTNGNISGAFIKAALPPYSLDNPLAVINWYHFAETMFAFVCNRNWFTAGKTQKFSTIYRRALSAIEPSRPICNIRIAGFWDCIHNMLMGQCVNEMLTQTPHCQTMRMRAVNCFWW</sequence>
<keyword evidence="1" id="KW-0732">Signal</keyword>
<proteinExistence type="predicted"/>
<feature type="chain" id="PRO_5016313197" evidence="1">
    <location>
        <begin position="21"/>
        <end position="220"/>
    </location>
</feature>
<dbReference type="Gene3D" id="1.10.238.270">
    <property type="match status" value="1"/>
</dbReference>
<reference evidence="2" key="1">
    <citation type="submission" date="2018-07" db="EMBL/GenBank/DDBJ databases">
        <authorList>
            <person name="Quirk P.G."/>
            <person name="Krulwich T.A."/>
        </authorList>
    </citation>
    <scope>NUCLEOTIDE SEQUENCE</scope>
</reference>
<feature type="signal peptide" evidence="1">
    <location>
        <begin position="1"/>
        <end position="20"/>
    </location>
</feature>
<protein>
    <submittedName>
        <fullName evidence="2">CSON004891 protein</fullName>
    </submittedName>
</protein>
<evidence type="ECO:0000313" key="2">
    <source>
        <dbReference type="EMBL" id="SSX32360.1"/>
    </source>
</evidence>
<dbReference type="VEuPathDB" id="VectorBase:CSON004891"/>
<name>A0A336MQL2_CULSO</name>
<evidence type="ECO:0000256" key="1">
    <source>
        <dbReference type="SAM" id="SignalP"/>
    </source>
</evidence>
<dbReference type="EMBL" id="UFQT01002001">
    <property type="protein sequence ID" value="SSX32360.1"/>
    <property type="molecule type" value="Genomic_DNA"/>
</dbReference>
<dbReference type="AlphaFoldDB" id="A0A336MQL2"/>
<gene>
    <name evidence="2" type="primary">CSON004891</name>
</gene>